<proteinExistence type="predicted"/>
<dbReference type="Proteomes" id="UP000326979">
    <property type="component" value="Unassembled WGS sequence"/>
</dbReference>
<sequence>MDPISASLLVAVATGAGGEAGRQLWESLRGWVRRNPADEAAGSPVPVTGEVELASFSEAPHDVERARALSEALSCRAEQDPLFRASLMQWQQQTQRLHTGHGDTDNTVSGGTQNGPVVQGRDFSGINFNAPGQG</sequence>
<evidence type="ECO:0000256" key="1">
    <source>
        <dbReference type="SAM" id="MobiDB-lite"/>
    </source>
</evidence>
<reference evidence="2 3" key="1">
    <citation type="submission" date="2019-07" db="EMBL/GenBank/DDBJ databases">
        <title>New species of Amycolatopsis and Streptomyces.</title>
        <authorList>
            <person name="Duangmal K."/>
            <person name="Teo W.F.A."/>
            <person name="Lipun K."/>
        </authorList>
    </citation>
    <scope>NUCLEOTIDE SEQUENCE [LARGE SCALE GENOMIC DNA]</scope>
    <source>
        <strain evidence="2 3">TISTR 2346</strain>
    </source>
</reference>
<keyword evidence="3" id="KW-1185">Reference proteome</keyword>
<organism evidence="2 3">
    <name type="scientific">Streptomyces phyllanthi</name>
    <dbReference type="NCBI Taxonomy" id="1803180"/>
    <lineage>
        <taxon>Bacteria</taxon>
        <taxon>Bacillati</taxon>
        <taxon>Actinomycetota</taxon>
        <taxon>Actinomycetes</taxon>
        <taxon>Kitasatosporales</taxon>
        <taxon>Streptomycetaceae</taxon>
        <taxon>Streptomyces</taxon>
    </lineage>
</organism>
<comment type="caution">
    <text evidence="2">The sequence shown here is derived from an EMBL/GenBank/DDBJ whole genome shotgun (WGS) entry which is preliminary data.</text>
</comment>
<evidence type="ECO:0000313" key="3">
    <source>
        <dbReference type="Proteomes" id="UP000326979"/>
    </source>
</evidence>
<name>A0A5N8W2G6_9ACTN</name>
<accession>A0A5N8W2G6</accession>
<gene>
    <name evidence="2" type="ORF">FNH04_17690</name>
</gene>
<feature type="region of interest" description="Disordered" evidence="1">
    <location>
        <begin position="93"/>
        <end position="134"/>
    </location>
</feature>
<dbReference type="EMBL" id="VJZE01000108">
    <property type="protein sequence ID" value="MPY41677.1"/>
    <property type="molecule type" value="Genomic_DNA"/>
</dbReference>
<evidence type="ECO:0000313" key="2">
    <source>
        <dbReference type="EMBL" id="MPY41677.1"/>
    </source>
</evidence>
<dbReference type="RefSeq" id="WP_228031459.1">
    <property type="nucleotide sequence ID" value="NZ_BAABEQ010000005.1"/>
</dbReference>
<dbReference type="AlphaFoldDB" id="A0A5N8W2G6"/>
<protein>
    <submittedName>
        <fullName evidence="2">Uncharacterized protein</fullName>
    </submittedName>
</protein>
<feature type="compositionally biased region" description="Polar residues" evidence="1">
    <location>
        <begin position="105"/>
        <end position="116"/>
    </location>
</feature>